<accession>M0DPM3</accession>
<comment type="similarity">
    <text evidence="2">Belongs to the bacterial histone-like protein family.</text>
</comment>
<dbReference type="RefSeq" id="WP_004050268.1">
    <property type="nucleotide sequence ID" value="NZ_AOJE01000070.1"/>
</dbReference>
<gene>
    <name evidence="3" type="ORF">C471_14807</name>
</gene>
<dbReference type="GO" id="GO:0030527">
    <property type="term" value="F:structural constituent of chromatin"/>
    <property type="evidence" value="ECO:0007669"/>
    <property type="project" value="InterPro"/>
</dbReference>
<evidence type="ECO:0000256" key="1">
    <source>
        <dbReference type="ARBA" id="ARBA00023125"/>
    </source>
</evidence>
<dbReference type="AlphaFoldDB" id="M0DPM3"/>
<dbReference type="InterPro" id="IPR010992">
    <property type="entry name" value="IHF-like_DNA-bd_dom_sf"/>
</dbReference>
<dbReference type="PATRIC" id="fig|1227484.4.peg.2913"/>
<protein>
    <submittedName>
        <fullName evidence="3">Histone family protein DNA-binding protein</fullName>
    </submittedName>
</protein>
<dbReference type="PROSITE" id="PS51318">
    <property type="entry name" value="TAT"/>
    <property type="match status" value="1"/>
</dbReference>
<dbReference type="CDD" id="cd13831">
    <property type="entry name" value="HU"/>
    <property type="match status" value="2"/>
</dbReference>
<dbReference type="PANTHER" id="PTHR33175:SF3">
    <property type="entry name" value="DNA-BINDING PROTEIN HU-BETA"/>
    <property type="match status" value="1"/>
</dbReference>
<dbReference type="InterPro" id="IPR006311">
    <property type="entry name" value="TAT_signal"/>
</dbReference>
<keyword evidence="4" id="KW-1185">Reference proteome</keyword>
<comment type="caution">
    <text evidence="3">The sequence shown here is derived from an EMBL/GenBank/DDBJ whole genome shotgun (WGS) entry which is preliminary data.</text>
</comment>
<keyword evidence="1 3" id="KW-0238">DNA-binding</keyword>
<dbReference type="SMART" id="SM00411">
    <property type="entry name" value="BHL"/>
    <property type="match status" value="2"/>
</dbReference>
<dbReference type="EMBL" id="AOJE01000070">
    <property type="protein sequence ID" value="ELZ36089.1"/>
    <property type="molecule type" value="Genomic_DNA"/>
</dbReference>
<name>M0DPM3_9EURY</name>
<dbReference type="SUPFAM" id="SSF47729">
    <property type="entry name" value="IHF-like DNA-binding proteins"/>
    <property type="match status" value="2"/>
</dbReference>
<sequence length="240" mass="25192">MSQNELSRRIVLRRSAILSTSLGLALLTTTGQAAAMNKAELIESMASEAELSKSDAKAALDAFTGAATEALKSGDSAALIGFGSFSISKRSARTGRNPRSVNGPADDSPVTFDWCPEFAAALDLNPGRGDEASAKCRDADVVIDAAYVARETRGDSDEGLSERDAKRALEAFIDTTTKALKKGDRLSLGEEGGDEAFGTFSISKRSARTGRNPQTGKKIQAAAKNVVRFKAGAELSKAVN</sequence>
<dbReference type="PRINTS" id="PR01727">
    <property type="entry name" value="DNABINDINGHU"/>
</dbReference>
<evidence type="ECO:0000313" key="4">
    <source>
        <dbReference type="Proteomes" id="UP000011514"/>
    </source>
</evidence>
<dbReference type="Gene3D" id="4.10.520.10">
    <property type="entry name" value="IHF-like DNA-binding proteins"/>
    <property type="match status" value="2"/>
</dbReference>
<proteinExistence type="inferred from homology"/>
<reference evidence="3 4" key="1">
    <citation type="journal article" date="2014" name="PLoS Genet.">
        <title>Phylogenetically driven sequencing of extremely halophilic archaea reveals strategies for static and dynamic osmo-response.</title>
        <authorList>
            <person name="Becker E.A."/>
            <person name="Seitzer P.M."/>
            <person name="Tritt A."/>
            <person name="Larsen D."/>
            <person name="Krusor M."/>
            <person name="Yao A.I."/>
            <person name="Wu D."/>
            <person name="Madern D."/>
            <person name="Eisen J.A."/>
            <person name="Darling A.E."/>
            <person name="Facciotti M.T."/>
        </authorList>
    </citation>
    <scope>NUCLEOTIDE SEQUENCE [LARGE SCALE GENOMIC DNA]</scope>
    <source>
        <strain evidence="3 4">DSM 1137</strain>
    </source>
</reference>
<dbReference type="OrthoDB" id="302057at2157"/>
<dbReference type="GO" id="GO:0005829">
    <property type="term" value="C:cytosol"/>
    <property type="evidence" value="ECO:0007669"/>
    <property type="project" value="TreeGrafter"/>
</dbReference>
<dbReference type="InterPro" id="IPR000119">
    <property type="entry name" value="Hist_DNA-bd"/>
</dbReference>
<dbReference type="PANTHER" id="PTHR33175">
    <property type="entry name" value="DNA-BINDING PROTEIN HU"/>
    <property type="match status" value="1"/>
</dbReference>
<evidence type="ECO:0000256" key="2">
    <source>
        <dbReference type="RuleBase" id="RU003939"/>
    </source>
</evidence>
<dbReference type="GO" id="GO:0003677">
    <property type="term" value="F:DNA binding"/>
    <property type="evidence" value="ECO:0007669"/>
    <property type="project" value="UniProtKB-KW"/>
</dbReference>
<dbReference type="eggNOG" id="arCOG05336">
    <property type="taxonomic scope" value="Archaea"/>
</dbReference>
<dbReference type="Pfam" id="PF00216">
    <property type="entry name" value="Bac_DNA_binding"/>
    <property type="match status" value="2"/>
</dbReference>
<evidence type="ECO:0000313" key="3">
    <source>
        <dbReference type="EMBL" id="ELZ36089.1"/>
    </source>
</evidence>
<organism evidence="3 4">
    <name type="scientific">Halorubrum saccharovorum DSM 1137</name>
    <dbReference type="NCBI Taxonomy" id="1227484"/>
    <lineage>
        <taxon>Archaea</taxon>
        <taxon>Methanobacteriati</taxon>
        <taxon>Methanobacteriota</taxon>
        <taxon>Stenosarchaea group</taxon>
        <taxon>Halobacteria</taxon>
        <taxon>Halobacteriales</taxon>
        <taxon>Haloferacaceae</taxon>
        <taxon>Halorubrum</taxon>
    </lineage>
</organism>
<dbReference type="STRING" id="1227484.C471_14807"/>
<dbReference type="Proteomes" id="UP000011514">
    <property type="component" value="Unassembled WGS sequence"/>
</dbReference>